<dbReference type="PANTHER" id="PTHR11360">
    <property type="entry name" value="MONOCARBOXYLATE TRANSPORTER"/>
    <property type="match status" value="1"/>
</dbReference>
<dbReference type="InterPro" id="IPR020846">
    <property type="entry name" value="MFS_dom"/>
</dbReference>
<evidence type="ECO:0000313" key="8">
    <source>
        <dbReference type="EMBL" id="OEH85328.1"/>
    </source>
</evidence>
<evidence type="ECO:0000256" key="2">
    <source>
        <dbReference type="ARBA" id="ARBA00022448"/>
    </source>
</evidence>
<keyword evidence="9" id="KW-1185">Reference proteome</keyword>
<feature type="transmembrane region" description="Helical" evidence="6">
    <location>
        <begin position="370"/>
        <end position="391"/>
    </location>
</feature>
<feature type="transmembrane region" description="Helical" evidence="6">
    <location>
        <begin position="164"/>
        <end position="184"/>
    </location>
</feature>
<evidence type="ECO:0000256" key="4">
    <source>
        <dbReference type="ARBA" id="ARBA00022989"/>
    </source>
</evidence>
<evidence type="ECO:0000256" key="6">
    <source>
        <dbReference type="SAM" id="Phobius"/>
    </source>
</evidence>
<reference evidence="8 9" key="1">
    <citation type="submission" date="2016-09" db="EMBL/GenBank/DDBJ databases">
        <title>Desulfuribacillus arsenicus sp. nov., an obligately anaerobic, dissimilatory arsenic- and antimonate-reducing bacterium isolated from anoxic sediments.</title>
        <authorList>
            <person name="Abin C.A."/>
            <person name="Hollibaugh J.T."/>
        </authorList>
    </citation>
    <scope>NUCLEOTIDE SEQUENCE [LARGE SCALE GENOMIC DNA]</scope>
    <source>
        <strain evidence="8 9">MLFW-2</strain>
    </source>
</reference>
<dbReference type="PANTHER" id="PTHR11360:SF317">
    <property type="entry name" value="MAJOR FACILITATOR SUPERFAMILY (MFS) PROFILE DOMAIN-CONTAINING PROTEIN-RELATED"/>
    <property type="match status" value="1"/>
</dbReference>
<dbReference type="GO" id="GO:0005886">
    <property type="term" value="C:plasma membrane"/>
    <property type="evidence" value="ECO:0007669"/>
    <property type="project" value="UniProtKB-SubCell"/>
</dbReference>
<feature type="transmembrane region" description="Helical" evidence="6">
    <location>
        <begin position="100"/>
        <end position="120"/>
    </location>
</feature>
<comment type="caution">
    <text evidence="8">The sequence shown here is derived from an EMBL/GenBank/DDBJ whole genome shotgun (WGS) entry which is preliminary data.</text>
</comment>
<gene>
    <name evidence="8" type="ORF">BHU72_04325</name>
</gene>
<dbReference type="InterPro" id="IPR011701">
    <property type="entry name" value="MFS"/>
</dbReference>
<name>A0A1E5L5I8_9FIRM</name>
<dbReference type="OrthoDB" id="9793415at2"/>
<proteinExistence type="predicted"/>
<dbReference type="SUPFAM" id="SSF103473">
    <property type="entry name" value="MFS general substrate transporter"/>
    <property type="match status" value="1"/>
</dbReference>
<feature type="transmembrane region" description="Helical" evidence="6">
    <location>
        <begin position="305"/>
        <end position="325"/>
    </location>
</feature>
<evidence type="ECO:0000313" key="9">
    <source>
        <dbReference type="Proteomes" id="UP000095255"/>
    </source>
</evidence>
<dbReference type="InterPro" id="IPR050327">
    <property type="entry name" value="Proton-linked_MCT"/>
</dbReference>
<dbReference type="PROSITE" id="PS50850">
    <property type="entry name" value="MFS"/>
    <property type="match status" value="1"/>
</dbReference>
<feature type="transmembrane region" description="Helical" evidence="6">
    <location>
        <begin position="74"/>
        <end position="94"/>
    </location>
</feature>
<organism evidence="8 9">
    <name type="scientific">Desulfuribacillus stibiiarsenatis</name>
    <dbReference type="NCBI Taxonomy" id="1390249"/>
    <lineage>
        <taxon>Bacteria</taxon>
        <taxon>Bacillati</taxon>
        <taxon>Bacillota</taxon>
        <taxon>Desulfuribacillia</taxon>
        <taxon>Desulfuribacillales</taxon>
        <taxon>Desulfuribacillaceae</taxon>
        <taxon>Desulfuribacillus</taxon>
    </lineage>
</organism>
<keyword evidence="3 6" id="KW-0812">Transmembrane</keyword>
<evidence type="ECO:0000256" key="1">
    <source>
        <dbReference type="ARBA" id="ARBA00004651"/>
    </source>
</evidence>
<dbReference type="GO" id="GO:0022857">
    <property type="term" value="F:transmembrane transporter activity"/>
    <property type="evidence" value="ECO:0007669"/>
    <property type="project" value="InterPro"/>
</dbReference>
<sequence length="398" mass="43107">MTKIRNRWSVVFGAVLIQLCLGAVYAWSLFNKPLVEAFGWNREDVVLTFSITIATFAFFTIIAGKLQDRIGPRLVAMGGGILLGVGLLLASTATSIYQLYFYYGVVGGAGIGAAYVCPLATCVKWFPDKRGLITGVAVAGFGAGGLLFKPIIVSLIENVGVMDTFLYLGIIYAIAIVIGSQFLVNPPVDFVPDGRNSTAITIKQEYTTVEMLKTHQFYMIWIIYFIGCMTGLLVISLAVDIGVTLVGLDASTAGNAIITIALLNAAGRIIWGIISDRLGRKFTITLIYLLTALVMLYMNSVQLTYFSFLINVSLVGFFFGGFLALFPSKTADYYGTRNLGMNYGIVYQAYGLAAFAGPILATYFDLLDAFMVASVLCLIAGGLLFFMNPVLDKRPATE</sequence>
<dbReference type="CDD" id="cd17353">
    <property type="entry name" value="MFS_OFA_like"/>
    <property type="match status" value="1"/>
</dbReference>
<dbReference type="InterPro" id="IPR036259">
    <property type="entry name" value="MFS_trans_sf"/>
</dbReference>
<feature type="domain" description="Major facilitator superfamily (MFS) profile" evidence="7">
    <location>
        <begin position="6"/>
        <end position="392"/>
    </location>
</feature>
<evidence type="ECO:0000259" key="7">
    <source>
        <dbReference type="PROSITE" id="PS50850"/>
    </source>
</evidence>
<feature type="transmembrane region" description="Helical" evidence="6">
    <location>
        <begin position="45"/>
        <end position="62"/>
    </location>
</feature>
<dbReference type="RefSeq" id="WP_069702154.1">
    <property type="nucleotide sequence ID" value="NZ_MJAT01000022.1"/>
</dbReference>
<evidence type="ECO:0000256" key="5">
    <source>
        <dbReference type="ARBA" id="ARBA00023136"/>
    </source>
</evidence>
<dbReference type="STRING" id="1390249.BHU72_04325"/>
<feature type="transmembrane region" description="Helical" evidence="6">
    <location>
        <begin position="252"/>
        <end position="270"/>
    </location>
</feature>
<dbReference type="EMBL" id="MJAT01000022">
    <property type="protein sequence ID" value="OEH85328.1"/>
    <property type="molecule type" value="Genomic_DNA"/>
</dbReference>
<accession>A0A1E5L5I8</accession>
<dbReference type="Pfam" id="PF07690">
    <property type="entry name" value="MFS_1"/>
    <property type="match status" value="2"/>
</dbReference>
<dbReference type="Gene3D" id="1.20.1250.20">
    <property type="entry name" value="MFS general substrate transporter like domains"/>
    <property type="match status" value="2"/>
</dbReference>
<feature type="transmembrane region" description="Helical" evidence="6">
    <location>
        <begin position="221"/>
        <end position="246"/>
    </location>
</feature>
<keyword evidence="4 6" id="KW-1133">Transmembrane helix</keyword>
<keyword evidence="5 6" id="KW-0472">Membrane</keyword>
<dbReference type="AlphaFoldDB" id="A0A1E5L5I8"/>
<feature type="transmembrane region" description="Helical" evidence="6">
    <location>
        <begin position="345"/>
        <end position="364"/>
    </location>
</feature>
<comment type="subcellular location">
    <subcellularLocation>
        <location evidence="1">Cell membrane</location>
        <topology evidence="1">Multi-pass membrane protein</topology>
    </subcellularLocation>
</comment>
<evidence type="ECO:0000256" key="3">
    <source>
        <dbReference type="ARBA" id="ARBA00022692"/>
    </source>
</evidence>
<feature type="transmembrane region" description="Helical" evidence="6">
    <location>
        <begin position="132"/>
        <end position="152"/>
    </location>
</feature>
<keyword evidence="2" id="KW-0813">Transport</keyword>
<dbReference type="Proteomes" id="UP000095255">
    <property type="component" value="Unassembled WGS sequence"/>
</dbReference>
<protein>
    <submittedName>
        <fullName evidence="8">MFS transporter</fullName>
    </submittedName>
</protein>
<feature type="transmembrane region" description="Helical" evidence="6">
    <location>
        <begin position="282"/>
        <end position="299"/>
    </location>
</feature>